<dbReference type="AlphaFoldDB" id="A0AAE3FJ78"/>
<evidence type="ECO:0000256" key="6">
    <source>
        <dbReference type="SAM" id="MobiDB-lite"/>
    </source>
</evidence>
<proteinExistence type="predicted"/>
<organism evidence="9 10">
    <name type="scientific">Candidatus Colimorpha enterica</name>
    <dbReference type="NCBI Taxonomy" id="3083063"/>
    <lineage>
        <taxon>Bacteria</taxon>
        <taxon>Pseudomonadati</taxon>
        <taxon>Bacteroidota</taxon>
        <taxon>Bacteroidia</taxon>
        <taxon>Bacteroidales</taxon>
        <taxon>Candidatus Colimorpha</taxon>
    </lineage>
</organism>
<evidence type="ECO:0000256" key="7">
    <source>
        <dbReference type="SAM" id="Phobius"/>
    </source>
</evidence>
<dbReference type="SUPFAM" id="SSF81665">
    <property type="entry name" value="Calcium ATPase, transmembrane domain M"/>
    <property type="match status" value="1"/>
</dbReference>
<evidence type="ECO:0000256" key="5">
    <source>
        <dbReference type="ARBA" id="ARBA00023136"/>
    </source>
</evidence>
<dbReference type="PRINTS" id="PR00119">
    <property type="entry name" value="CATATPASE"/>
</dbReference>
<dbReference type="SFLD" id="SFLDG00002">
    <property type="entry name" value="C1.7:_P-type_atpase_like"/>
    <property type="match status" value="1"/>
</dbReference>
<reference evidence="9 10" key="1">
    <citation type="submission" date="2022-03" db="EMBL/GenBank/DDBJ databases">
        <title>Metagenome-assembled genomes from swine fecal metagenomes.</title>
        <authorList>
            <person name="Holman D.B."/>
            <person name="Kommadath A."/>
        </authorList>
    </citation>
    <scope>NUCLEOTIDE SEQUENCE [LARGE SCALE GENOMIC DNA]</scope>
    <source>
        <strain evidence="9">SUG147</strain>
    </source>
</reference>
<dbReference type="Proteomes" id="UP001139365">
    <property type="component" value="Unassembled WGS sequence"/>
</dbReference>
<keyword evidence="5 7" id="KW-0472">Membrane</keyword>
<name>A0AAE3FJ78_9BACT</name>
<dbReference type="SFLD" id="SFLDS00003">
    <property type="entry name" value="Haloacid_Dehalogenase"/>
    <property type="match status" value="1"/>
</dbReference>
<dbReference type="Gene3D" id="3.40.1110.10">
    <property type="entry name" value="Calcium-transporting ATPase, cytoplasmic domain N"/>
    <property type="match status" value="1"/>
</dbReference>
<dbReference type="GO" id="GO:0016887">
    <property type="term" value="F:ATP hydrolysis activity"/>
    <property type="evidence" value="ECO:0007669"/>
    <property type="project" value="InterPro"/>
</dbReference>
<sequence>MKQIATRSADTDAPEKAEAQKKPQYPLSADAARYFPDPDMGLSSSQVEKRTADGYVNATVDTTSKSTSKIILSNIFTYFNIIFFVLALVLIIAGTSISNLTFLAVVIVNTAIGIIQELRAKKTLEKLSLISAPVTKVIRDGHEDSINSDELVLDDIVIFEAGNQICADAILCDGEITVNESLVTGESDEIRKTAGKQLLSGSFVISGRCRARLDKVGHESFASRLTLDAKKIKKKQQPGMMKSLTVLIQVIGVIIIPFSVLLFLNQHYKLGQSVVSSIEKTTAAIIGMIPEGLYLLTSVALAVSVMRLAKKKTLVHDMKCIETLARVDVICVDKTGTITEPEMHVKEVVPLDGEGGDDYYTCERLIRDFVLNMSADNATMKALKDHFDDKREFRRANMIKGFSSETKYSAVEFRDGSYVLGAPEFILREGYEQFRSVIEEHSSVGERVLLFAEYRFEKNTDNDIFARGSLDGIVIPVALVTLENRVRPEARETFEYFTKQGVTIKVISGDNPLTVSKASEAAGIPGSAKYIDASLLNTKEKIAKGILDYNVFGRVTPDQKRAFIRALKKAGHTVAMTGDGVNDVLALKDADCSVAMASGSEAAANVSDLVLLDSNFACMPSVVAEGRRVINNIERSASLFLVKNIFSFILTFFTLIIGLHYPFQPAQLSLVSTLMIGIPSFFLALEPNTEMVRGKFLRNVMFRAFPAALTAVILVGWSLLFTDAFKIDTMLSSVAAFYLYSIVAYMMLFKVCQPMTLFHKILFGSMGFLFVLAAAIIPGWFSLVPLDYGTVLVTLSLAALAFPLNRLIGNIFEGFGDWKNRMKEKIRRDIDKIGE</sequence>
<feature type="transmembrane region" description="Helical" evidence="7">
    <location>
        <begin position="761"/>
        <end position="782"/>
    </location>
</feature>
<dbReference type="Gene3D" id="2.70.150.10">
    <property type="entry name" value="Calcium-transporting ATPase, cytoplasmic transduction domain A"/>
    <property type="match status" value="1"/>
</dbReference>
<dbReference type="InterPro" id="IPR018303">
    <property type="entry name" value="ATPase_P-typ_P_site"/>
</dbReference>
<dbReference type="SUPFAM" id="SSF56784">
    <property type="entry name" value="HAD-like"/>
    <property type="match status" value="1"/>
</dbReference>
<dbReference type="InterPro" id="IPR008250">
    <property type="entry name" value="ATPase_P-typ_transduc_dom_A_sf"/>
</dbReference>
<evidence type="ECO:0000256" key="2">
    <source>
        <dbReference type="ARBA" id="ARBA00022692"/>
    </source>
</evidence>
<dbReference type="InterPro" id="IPR023299">
    <property type="entry name" value="ATPase_P-typ_cyto_dom_N"/>
</dbReference>
<feature type="transmembrane region" description="Helical" evidence="7">
    <location>
        <begin position="244"/>
        <end position="264"/>
    </location>
</feature>
<dbReference type="SUPFAM" id="SSF81653">
    <property type="entry name" value="Calcium ATPase, transduction domain A"/>
    <property type="match status" value="1"/>
</dbReference>
<feature type="transmembrane region" description="Helical" evidence="7">
    <location>
        <begin position="731"/>
        <end position="749"/>
    </location>
</feature>
<feature type="transmembrane region" description="Helical" evidence="7">
    <location>
        <begin position="637"/>
        <end position="661"/>
    </location>
</feature>
<feature type="transmembrane region" description="Helical" evidence="7">
    <location>
        <begin position="75"/>
        <end position="94"/>
    </location>
</feature>
<dbReference type="Pfam" id="PF00122">
    <property type="entry name" value="E1-E2_ATPase"/>
    <property type="match status" value="1"/>
</dbReference>
<dbReference type="Gene3D" id="3.40.50.1000">
    <property type="entry name" value="HAD superfamily/HAD-like"/>
    <property type="match status" value="1"/>
</dbReference>
<dbReference type="Pfam" id="PF00702">
    <property type="entry name" value="Hydrolase"/>
    <property type="match status" value="1"/>
</dbReference>
<feature type="compositionally biased region" description="Basic and acidic residues" evidence="6">
    <location>
        <begin position="9"/>
        <end position="21"/>
    </location>
</feature>
<dbReference type="NCBIfam" id="TIGR01494">
    <property type="entry name" value="ATPase_P-type"/>
    <property type="match status" value="2"/>
</dbReference>
<dbReference type="GO" id="GO:0016020">
    <property type="term" value="C:membrane"/>
    <property type="evidence" value="ECO:0007669"/>
    <property type="project" value="UniProtKB-SubCell"/>
</dbReference>
<feature type="transmembrane region" description="Helical" evidence="7">
    <location>
        <begin position="100"/>
        <end position="118"/>
    </location>
</feature>
<dbReference type="InterPro" id="IPR044492">
    <property type="entry name" value="P_typ_ATPase_HD_dom"/>
</dbReference>
<keyword evidence="3" id="KW-1278">Translocase</keyword>
<dbReference type="InterPro" id="IPR059000">
    <property type="entry name" value="ATPase_P-type_domA"/>
</dbReference>
<feature type="transmembrane region" description="Helical" evidence="7">
    <location>
        <begin position="705"/>
        <end position="725"/>
    </location>
</feature>
<dbReference type="InterPro" id="IPR001757">
    <property type="entry name" value="P_typ_ATPase"/>
</dbReference>
<protein>
    <submittedName>
        <fullName evidence="9">Cation-translocating P-type ATPase</fullName>
    </submittedName>
</protein>
<evidence type="ECO:0000256" key="1">
    <source>
        <dbReference type="ARBA" id="ARBA00004141"/>
    </source>
</evidence>
<evidence type="ECO:0000256" key="4">
    <source>
        <dbReference type="ARBA" id="ARBA00022989"/>
    </source>
</evidence>
<dbReference type="CDD" id="cd02609">
    <property type="entry name" value="P-type_ATPase"/>
    <property type="match status" value="1"/>
</dbReference>
<feature type="transmembrane region" description="Helical" evidence="7">
    <location>
        <begin position="788"/>
        <end position="812"/>
    </location>
</feature>
<dbReference type="InterPro" id="IPR023214">
    <property type="entry name" value="HAD_sf"/>
</dbReference>
<dbReference type="SFLD" id="SFLDF00027">
    <property type="entry name" value="p-type_atpase"/>
    <property type="match status" value="1"/>
</dbReference>
<dbReference type="InterPro" id="IPR036412">
    <property type="entry name" value="HAD-like_sf"/>
</dbReference>
<dbReference type="InterPro" id="IPR023298">
    <property type="entry name" value="ATPase_P-typ_TM_dom_sf"/>
</dbReference>
<accession>A0AAE3FJ78</accession>
<feature type="transmembrane region" description="Helical" evidence="7">
    <location>
        <begin position="284"/>
        <end position="309"/>
    </location>
</feature>
<gene>
    <name evidence="9" type="ORF">MR241_04390</name>
</gene>
<evidence type="ECO:0000313" key="9">
    <source>
        <dbReference type="EMBL" id="MCI5755513.1"/>
    </source>
</evidence>
<keyword evidence="4 7" id="KW-1133">Transmembrane helix</keyword>
<evidence type="ECO:0000256" key="3">
    <source>
        <dbReference type="ARBA" id="ARBA00022967"/>
    </source>
</evidence>
<dbReference type="GO" id="GO:0005524">
    <property type="term" value="F:ATP binding"/>
    <property type="evidence" value="ECO:0007669"/>
    <property type="project" value="InterPro"/>
</dbReference>
<dbReference type="PROSITE" id="PS00154">
    <property type="entry name" value="ATPASE_E1_E2"/>
    <property type="match status" value="1"/>
</dbReference>
<dbReference type="PRINTS" id="PR00120">
    <property type="entry name" value="HATPASE"/>
</dbReference>
<evidence type="ECO:0000259" key="8">
    <source>
        <dbReference type="Pfam" id="PF00122"/>
    </source>
</evidence>
<dbReference type="Gene3D" id="1.20.1110.10">
    <property type="entry name" value="Calcium-transporting ATPase, transmembrane domain"/>
    <property type="match status" value="1"/>
</dbReference>
<comment type="caution">
    <text evidence="9">The sequence shown here is derived from an EMBL/GenBank/DDBJ whole genome shotgun (WGS) entry which is preliminary data.</text>
</comment>
<keyword evidence="2 7" id="KW-0812">Transmembrane</keyword>
<comment type="subcellular location">
    <subcellularLocation>
        <location evidence="1">Membrane</location>
        <topology evidence="1">Multi-pass membrane protein</topology>
    </subcellularLocation>
</comment>
<dbReference type="EMBL" id="JALEMU010000068">
    <property type="protein sequence ID" value="MCI5755513.1"/>
    <property type="molecule type" value="Genomic_DNA"/>
</dbReference>
<feature type="region of interest" description="Disordered" evidence="6">
    <location>
        <begin position="1"/>
        <end position="25"/>
    </location>
</feature>
<feature type="transmembrane region" description="Helical" evidence="7">
    <location>
        <begin position="667"/>
        <end position="685"/>
    </location>
</feature>
<feature type="domain" description="P-type ATPase A" evidence="8">
    <location>
        <begin position="132"/>
        <end position="226"/>
    </location>
</feature>
<dbReference type="PANTHER" id="PTHR42861">
    <property type="entry name" value="CALCIUM-TRANSPORTING ATPASE"/>
    <property type="match status" value="1"/>
</dbReference>
<evidence type="ECO:0000313" key="10">
    <source>
        <dbReference type="Proteomes" id="UP001139365"/>
    </source>
</evidence>